<dbReference type="EnsemblMetazoa" id="CJA18625.1">
    <property type="protein sequence ID" value="CJA18625.1"/>
    <property type="gene ID" value="WBGene00137828"/>
</dbReference>
<keyword evidence="3" id="KW-1185">Reference proteome</keyword>
<accession>A0A8R1E2U1</accession>
<reference evidence="3" key="1">
    <citation type="submission" date="2010-08" db="EMBL/GenBank/DDBJ databases">
        <authorList>
            <consortium name="Caenorhabditis japonica Sequencing Consortium"/>
            <person name="Wilson R.K."/>
        </authorList>
    </citation>
    <scope>NUCLEOTIDE SEQUENCE [LARGE SCALE GENOMIC DNA]</scope>
    <source>
        <strain evidence="3">DF5081</strain>
    </source>
</reference>
<evidence type="ECO:0000313" key="2">
    <source>
        <dbReference type="EnsemblMetazoa" id="CJA18625.1"/>
    </source>
</evidence>
<organism evidence="2 3">
    <name type="scientific">Caenorhabditis japonica</name>
    <dbReference type="NCBI Taxonomy" id="281687"/>
    <lineage>
        <taxon>Eukaryota</taxon>
        <taxon>Metazoa</taxon>
        <taxon>Ecdysozoa</taxon>
        <taxon>Nematoda</taxon>
        <taxon>Chromadorea</taxon>
        <taxon>Rhabditida</taxon>
        <taxon>Rhabditina</taxon>
        <taxon>Rhabditomorpha</taxon>
        <taxon>Rhabditoidea</taxon>
        <taxon>Rhabditidae</taxon>
        <taxon>Peloderinae</taxon>
        <taxon>Caenorhabditis</taxon>
    </lineage>
</organism>
<keyword evidence="1" id="KW-0732">Signal</keyword>
<dbReference type="AlphaFoldDB" id="A0A8R1E2U1"/>
<feature type="signal peptide" evidence="1">
    <location>
        <begin position="1"/>
        <end position="24"/>
    </location>
</feature>
<dbReference type="Proteomes" id="UP000005237">
    <property type="component" value="Unassembled WGS sequence"/>
</dbReference>
<name>A0A8R1E2U1_CAEJA</name>
<evidence type="ECO:0000256" key="1">
    <source>
        <dbReference type="SAM" id="SignalP"/>
    </source>
</evidence>
<protein>
    <submittedName>
        <fullName evidence="2">Uncharacterized protein</fullName>
    </submittedName>
</protein>
<evidence type="ECO:0000313" key="3">
    <source>
        <dbReference type="Proteomes" id="UP000005237"/>
    </source>
</evidence>
<feature type="chain" id="PRO_5035935642" evidence="1">
    <location>
        <begin position="25"/>
        <end position="70"/>
    </location>
</feature>
<reference evidence="2" key="2">
    <citation type="submission" date="2022-06" db="UniProtKB">
        <authorList>
            <consortium name="EnsemblMetazoa"/>
        </authorList>
    </citation>
    <scope>IDENTIFICATION</scope>
    <source>
        <strain evidence="2">DF5081</strain>
    </source>
</reference>
<proteinExistence type="predicted"/>
<sequence length="70" mass="7606">MQIFSVILISFALMASVVFDSAEAQIGPYGRLGLAALGGAVVDRTFFRPGYGGGTNYYYGYPGYYYGKKK</sequence>